<name>A0A2W5SVZ6_9BACT</name>
<reference evidence="1 2" key="1">
    <citation type="submission" date="2017-08" db="EMBL/GenBank/DDBJ databases">
        <title>Infants hospitalized years apart are colonized by the same room-sourced microbial strains.</title>
        <authorList>
            <person name="Brooks B."/>
            <person name="Olm M.R."/>
            <person name="Firek B.A."/>
            <person name="Baker R."/>
            <person name="Thomas B.C."/>
            <person name="Morowitz M.J."/>
            <person name="Banfield J.F."/>
        </authorList>
    </citation>
    <scope>NUCLEOTIDE SEQUENCE [LARGE SCALE GENOMIC DNA]</scope>
    <source>
        <strain evidence="1">S2_003_000_R2_14</strain>
    </source>
</reference>
<evidence type="ECO:0000313" key="1">
    <source>
        <dbReference type="EMBL" id="PZR04943.1"/>
    </source>
</evidence>
<evidence type="ECO:0000313" key="2">
    <source>
        <dbReference type="Proteomes" id="UP000249061"/>
    </source>
</evidence>
<proteinExistence type="predicted"/>
<evidence type="ECO:0008006" key="3">
    <source>
        <dbReference type="Google" id="ProtNLM"/>
    </source>
</evidence>
<dbReference type="Proteomes" id="UP000249061">
    <property type="component" value="Unassembled WGS sequence"/>
</dbReference>
<sequence length="259" mass="28953">MPANAFALAAGGVASAATGDWIPLAAAAGGSLVYSVLLSMLPSFRRAVRANLEAQVLSDVATPEEREARLSELAPSQRQHYDVLRELRDRILESYTRMPGGRVLAASSERRLDALLTSFLRLIGTLNSYRKFLNATDRRGIEDELRMLESELTGEKNERLKEVKARRVEILKKRVARFVQAEESREVVSHQLASIEDVLRLTHEQSIAIRDPEVVSRQLDALTAEVTATEETVKEMEQFMQVTEEFSSTVSLPSSERVR</sequence>
<dbReference type="AlphaFoldDB" id="A0A2W5SVZ6"/>
<dbReference type="EMBL" id="QFQP01000050">
    <property type="protein sequence ID" value="PZR04943.1"/>
    <property type="molecule type" value="Genomic_DNA"/>
</dbReference>
<organism evidence="1 2">
    <name type="scientific">Archangium gephyra</name>
    <dbReference type="NCBI Taxonomy" id="48"/>
    <lineage>
        <taxon>Bacteria</taxon>
        <taxon>Pseudomonadati</taxon>
        <taxon>Myxococcota</taxon>
        <taxon>Myxococcia</taxon>
        <taxon>Myxococcales</taxon>
        <taxon>Cystobacterineae</taxon>
        <taxon>Archangiaceae</taxon>
        <taxon>Archangium</taxon>
    </lineage>
</organism>
<gene>
    <name evidence="1" type="ORF">DI536_33350</name>
</gene>
<accession>A0A2W5SVZ6</accession>
<protein>
    <recommendedName>
        <fullName evidence="3">Glutamate synthase [NADPH] large chain</fullName>
    </recommendedName>
</protein>
<comment type="caution">
    <text evidence="1">The sequence shown here is derived from an EMBL/GenBank/DDBJ whole genome shotgun (WGS) entry which is preliminary data.</text>
</comment>